<keyword evidence="2" id="KW-1185">Reference proteome</keyword>
<evidence type="ECO:0000313" key="2">
    <source>
        <dbReference type="Proteomes" id="UP000789405"/>
    </source>
</evidence>
<evidence type="ECO:0000313" key="1">
    <source>
        <dbReference type="EMBL" id="CAG8771513.1"/>
    </source>
</evidence>
<protein>
    <submittedName>
        <fullName evidence="1">12583_t:CDS:1</fullName>
    </submittedName>
</protein>
<reference evidence="1" key="1">
    <citation type="submission" date="2021-06" db="EMBL/GenBank/DDBJ databases">
        <authorList>
            <person name="Kallberg Y."/>
            <person name="Tangrot J."/>
            <person name="Rosling A."/>
        </authorList>
    </citation>
    <scope>NUCLEOTIDE SEQUENCE</scope>
    <source>
        <strain evidence="1">MA453B</strain>
    </source>
</reference>
<dbReference type="Proteomes" id="UP000789405">
    <property type="component" value="Unassembled WGS sequence"/>
</dbReference>
<name>A0A9N9J9I0_9GLOM</name>
<dbReference type="AlphaFoldDB" id="A0A9N9J9I0"/>
<sequence length="134" mass="15281">GRERGDKIPIASLSIMPNTSRRVQTDTICILEHTDDFKSLDNYYEILMKLAKNNVNEQAQRGRHLLKIINEDTVKAPGASPSENHYKSQLWEKILSDFKFPVTVGKDQPELTLYVLPHQTSLKKNTPSSFLSLK</sequence>
<gene>
    <name evidence="1" type="ORF">DERYTH_LOCUS18741</name>
</gene>
<proteinExistence type="predicted"/>
<dbReference type="EMBL" id="CAJVPY010019429">
    <property type="protein sequence ID" value="CAG8771513.1"/>
    <property type="molecule type" value="Genomic_DNA"/>
</dbReference>
<organism evidence="1 2">
    <name type="scientific">Dentiscutata erythropus</name>
    <dbReference type="NCBI Taxonomy" id="1348616"/>
    <lineage>
        <taxon>Eukaryota</taxon>
        <taxon>Fungi</taxon>
        <taxon>Fungi incertae sedis</taxon>
        <taxon>Mucoromycota</taxon>
        <taxon>Glomeromycotina</taxon>
        <taxon>Glomeromycetes</taxon>
        <taxon>Diversisporales</taxon>
        <taxon>Gigasporaceae</taxon>
        <taxon>Dentiscutata</taxon>
    </lineage>
</organism>
<feature type="non-terminal residue" evidence="1">
    <location>
        <position position="134"/>
    </location>
</feature>
<accession>A0A9N9J9I0</accession>
<comment type="caution">
    <text evidence="1">The sequence shown here is derived from an EMBL/GenBank/DDBJ whole genome shotgun (WGS) entry which is preliminary data.</text>
</comment>